<sequence length="195" mass="21547">MLLWAQLPWLTPGTIGRSGNFKNFQCPPGHYSGLAPLFFNTNDDAIRNLFISGTEKEFRMCTLFVFLAAIYCRGLVTNGVSLFHLVSSSLLSLLHFLVPYLIMTVVSGLFALLGAASFLGGTMRMTVSVCVILVEFTNDHHILLPLVMLLVFLISKIIADSFDRGVYDQIAVMKGLPFMEAHAEPQASDRDTPKT</sequence>
<dbReference type="GO" id="GO:0009705">
    <property type="term" value="C:plant-type vacuole membrane"/>
    <property type="evidence" value="ECO:0007669"/>
    <property type="project" value="TreeGrafter"/>
</dbReference>
<protein>
    <recommendedName>
        <fullName evidence="6">Chloride channel protein</fullName>
    </recommendedName>
</protein>
<feature type="transmembrane region" description="Helical" evidence="3">
    <location>
        <begin position="58"/>
        <end position="76"/>
    </location>
</feature>
<dbReference type="EMBL" id="JAAALK010000285">
    <property type="protein sequence ID" value="KAG8064614.1"/>
    <property type="molecule type" value="Genomic_DNA"/>
</dbReference>
<dbReference type="PANTHER" id="PTHR11689">
    <property type="entry name" value="CHLORIDE CHANNEL PROTEIN CLC FAMILY MEMBER"/>
    <property type="match status" value="1"/>
</dbReference>
<evidence type="ECO:0000256" key="2">
    <source>
        <dbReference type="ARBA" id="ARBA00023122"/>
    </source>
</evidence>
<evidence type="ECO:0008006" key="6">
    <source>
        <dbReference type="Google" id="ProtNLM"/>
    </source>
</evidence>
<reference evidence="4" key="2">
    <citation type="submission" date="2021-02" db="EMBL/GenBank/DDBJ databases">
        <authorList>
            <person name="Kimball J.A."/>
            <person name="Haas M.W."/>
            <person name="Macchietto M."/>
            <person name="Kono T."/>
            <person name="Duquette J."/>
            <person name="Shao M."/>
        </authorList>
    </citation>
    <scope>NUCLEOTIDE SEQUENCE</scope>
    <source>
        <tissue evidence="4">Fresh leaf tissue</tissue>
    </source>
</reference>
<dbReference type="OrthoDB" id="428525at2759"/>
<organism evidence="4 5">
    <name type="scientific">Zizania palustris</name>
    <name type="common">Northern wild rice</name>
    <dbReference type="NCBI Taxonomy" id="103762"/>
    <lineage>
        <taxon>Eukaryota</taxon>
        <taxon>Viridiplantae</taxon>
        <taxon>Streptophyta</taxon>
        <taxon>Embryophyta</taxon>
        <taxon>Tracheophyta</taxon>
        <taxon>Spermatophyta</taxon>
        <taxon>Magnoliopsida</taxon>
        <taxon>Liliopsida</taxon>
        <taxon>Poales</taxon>
        <taxon>Poaceae</taxon>
        <taxon>BOP clade</taxon>
        <taxon>Oryzoideae</taxon>
        <taxon>Oryzeae</taxon>
        <taxon>Zizaniinae</taxon>
        <taxon>Zizania</taxon>
    </lineage>
</organism>
<keyword evidence="3" id="KW-0472">Membrane</keyword>
<dbReference type="Pfam" id="PF00654">
    <property type="entry name" value="Voltage_CLC"/>
    <property type="match status" value="1"/>
</dbReference>
<keyword evidence="3" id="KW-0812">Transmembrane</keyword>
<evidence type="ECO:0000313" key="5">
    <source>
        <dbReference type="Proteomes" id="UP000729402"/>
    </source>
</evidence>
<dbReference type="InterPro" id="IPR001807">
    <property type="entry name" value="ClC"/>
</dbReference>
<evidence type="ECO:0000256" key="3">
    <source>
        <dbReference type="SAM" id="Phobius"/>
    </source>
</evidence>
<dbReference type="Proteomes" id="UP000729402">
    <property type="component" value="Unassembled WGS sequence"/>
</dbReference>
<name>A0A8J5S0J3_ZIZPA</name>
<feature type="transmembrane region" description="Helical" evidence="3">
    <location>
        <begin position="140"/>
        <end position="159"/>
    </location>
</feature>
<keyword evidence="3" id="KW-1133">Transmembrane helix</keyword>
<dbReference type="InterPro" id="IPR051280">
    <property type="entry name" value="Cl-channel/antiporter"/>
</dbReference>
<comment type="caution">
    <text evidence="4">The sequence shown here is derived from an EMBL/GenBank/DDBJ whole genome shotgun (WGS) entry which is preliminary data.</text>
</comment>
<keyword evidence="1" id="KW-0677">Repeat</keyword>
<reference evidence="4" key="1">
    <citation type="journal article" date="2021" name="bioRxiv">
        <title>Whole Genome Assembly and Annotation of Northern Wild Rice, Zizania palustris L., Supports a Whole Genome Duplication in the Zizania Genus.</title>
        <authorList>
            <person name="Haas M."/>
            <person name="Kono T."/>
            <person name="Macchietto M."/>
            <person name="Millas R."/>
            <person name="McGilp L."/>
            <person name="Shao M."/>
            <person name="Duquette J."/>
            <person name="Hirsch C.N."/>
            <person name="Kimball J."/>
        </authorList>
    </citation>
    <scope>NUCLEOTIDE SEQUENCE</scope>
    <source>
        <tissue evidence="4">Fresh leaf tissue</tissue>
    </source>
</reference>
<dbReference type="PANTHER" id="PTHR11689:SF144">
    <property type="entry name" value="CHLORIDE CHANNEL PROTEIN"/>
    <property type="match status" value="1"/>
</dbReference>
<dbReference type="EMBL" id="JAAALK010000285">
    <property type="protein sequence ID" value="KAG8064615.1"/>
    <property type="molecule type" value="Genomic_DNA"/>
</dbReference>
<feature type="transmembrane region" description="Helical" evidence="3">
    <location>
        <begin position="109"/>
        <end position="134"/>
    </location>
</feature>
<gene>
    <name evidence="4" type="ORF">GUJ93_ZPchr0004g39677</name>
</gene>
<accession>A0A8J5S0J3</accession>
<evidence type="ECO:0000313" key="4">
    <source>
        <dbReference type="EMBL" id="KAG8064616.1"/>
    </source>
</evidence>
<keyword evidence="5" id="KW-1185">Reference proteome</keyword>
<dbReference type="EMBL" id="JAAALK010000285">
    <property type="protein sequence ID" value="KAG8064616.1"/>
    <property type="molecule type" value="Genomic_DNA"/>
</dbReference>
<keyword evidence="2" id="KW-0129">CBS domain</keyword>
<dbReference type="AlphaFoldDB" id="A0A8J5S0J3"/>
<dbReference type="GO" id="GO:0015108">
    <property type="term" value="F:chloride transmembrane transporter activity"/>
    <property type="evidence" value="ECO:0007669"/>
    <property type="project" value="InterPro"/>
</dbReference>
<evidence type="ECO:0000256" key="1">
    <source>
        <dbReference type="ARBA" id="ARBA00022737"/>
    </source>
</evidence>
<proteinExistence type="predicted"/>